<protein>
    <submittedName>
        <fullName evidence="1">Uncharacterized protein</fullName>
    </submittedName>
</protein>
<organism evidence="1 2">
    <name type="scientific">Bonamia ostreae</name>
    <dbReference type="NCBI Taxonomy" id="126728"/>
    <lineage>
        <taxon>Eukaryota</taxon>
        <taxon>Sar</taxon>
        <taxon>Rhizaria</taxon>
        <taxon>Endomyxa</taxon>
        <taxon>Ascetosporea</taxon>
        <taxon>Haplosporida</taxon>
        <taxon>Bonamia</taxon>
    </lineage>
</organism>
<accession>A0ABV2AF59</accession>
<reference evidence="1 2" key="1">
    <citation type="journal article" date="2024" name="BMC Biol.">
        <title>Comparative genomics of Ascetosporea gives new insight into the evolutionary basis for animal parasitism in Rhizaria.</title>
        <authorList>
            <person name="Hiltunen Thoren M."/>
            <person name="Onut-Brannstrom I."/>
            <person name="Alfjorden A."/>
            <person name="Peckova H."/>
            <person name="Swords F."/>
            <person name="Hooper C."/>
            <person name="Holzer A.S."/>
            <person name="Bass D."/>
            <person name="Burki F."/>
        </authorList>
    </citation>
    <scope>NUCLEOTIDE SEQUENCE [LARGE SCALE GENOMIC DNA]</scope>
    <source>
        <strain evidence="1">20-A016</strain>
    </source>
</reference>
<evidence type="ECO:0000313" key="1">
    <source>
        <dbReference type="EMBL" id="MES1918008.1"/>
    </source>
</evidence>
<evidence type="ECO:0000313" key="2">
    <source>
        <dbReference type="Proteomes" id="UP001439008"/>
    </source>
</evidence>
<proteinExistence type="predicted"/>
<gene>
    <name evidence="1" type="ORF">MHBO_000043</name>
</gene>
<dbReference type="Proteomes" id="UP001439008">
    <property type="component" value="Unassembled WGS sequence"/>
</dbReference>
<name>A0ABV2AF59_9EUKA</name>
<dbReference type="EMBL" id="JBDODL010000005">
    <property type="protein sequence ID" value="MES1918008.1"/>
    <property type="molecule type" value="Genomic_DNA"/>
</dbReference>
<comment type="caution">
    <text evidence="1">The sequence shown here is derived from an EMBL/GenBank/DDBJ whole genome shotgun (WGS) entry which is preliminary data.</text>
</comment>
<sequence length="693" mass="80858">MDDYEEMETLSVYSAKNCSLIIKLNKFGDIVYSFWNSKANRHLTKYIEMLQECPMMSFYTDTSIKNKETTVTFCSNTYNPITNVTEPIYKKAAKTFLFFLGILPSYNLWLAQSIKLNEICCDSDKNIFFEKVVLCEYDKDDLIRGSIVETFQNWAKTWEKSKEYKDFLIKVKLVKDGDYQELIKSEFLKDRNSDPLNNWLIFTRPSNELVVFKGSEFRRFPINMWLNGEAIADFEFEEGEERVVVRKKGMHSGPSLVYKEKQEDVNHEYYVLKTKQEEIQTWLWEKEMQMMGNQIATTETAPTANEETWAKTTFGYREYYKIDQNQGCRTFVFTESNKSEILHESLKYFINFCPFTPAAHGMFPKIEFRSESEIIDERPLISPNSEWEKKRKIQFGRVVITFVLLLIKHNLAITAPLNDYLVVNRHRQLQINGFYCIPHVSSNNLAENLAIYKAICLFDKDDNDPHLKNLMNILSANCKLDLPVTTALLQHPYFSQEGYNKFPTLVSGVKENNLRVCLQGAKVFDLGNVSHATYKEFFDKWICLFDEDRQFVGRKNLIEVSKEEIGGFVVKTFEDTSDSSEKSVVIPEELKCPVLEVLSRSVTTIRTDSMLYRLGLDKNRRLKRLGMSSKVENELMQYHNSYPFLSTISDVRYEGGVCVGDLLYEVGEGDLREKIKKLDKRQISFKIDIKFEL</sequence>
<keyword evidence="2" id="KW-1185">Reference proteome</keyword>